<dbReference type="InterPro" id="IPR034393">
    <property type="entry name" value="TatSF1-like"/>
</dbReference>
<dbReference type="AlphaFoldDB" id="A0A835YW78"/>
<dbReference type="FunFam" id="3.30.70.330:FF:000105">
    <property type="entry name" value="HIV Tat-specific factor 1 homolog"/>
    <property type="match status" value="1"/>
</dbReference>
<dbReference type="OrthoDB" id="10258585at2759"/>
<dbReference type="PROSITE" id="PS50102">
    <property type="entry name" value="RRM"/>
    <property type="match status" value="1"/>
</dbReference>
<dbReference type="InterPro" id="IPR000504">
    <property type="entry name" value="RRM_dom"/>
</dbReference>
<dbReference type="Gene3D" id="3.30.70.330">
    <property type="match status" value="2"/>
</dbReference>
<gene>
    <name evidence="9" type="ORF">JKP88DRAFT_202244</name>
</gene>
<evidence type="ECO:0000256" key="7">
    <source>
        <dbReference type="SAM" id="MobiDB-lite"/>
    </source>
</evidence>
<sequence length="294" mass="30716">MYSMGGQSRSMGLGAAAARQAQCGVYVTGLPPTTTQAQLEQLFSAHGPIRRVKVYMEDGDKDASTRCKGDALVTYVKPSSVDTAVPRLNGHQVAPGFTIKVTQADFSHKEGGRDSGGRDEGGPALPEQCCAEQYPVVILHNVYTAEEVTENPDGFYSELEADMLGECARFGTVRCVVTLEGEYEGSVAITFADSAGARECAKTMHGRFFDGRQIEVDIVGKFEGGAEGSVGQLLLPLGDQVDAEHRDAAGTSAAAATAAAAPVESAAPAAAAAPEPEPPVEEIPTDLDSFLSSV</sequence>
<comment type="caution">
    <text evidence="9">The sequence shown here is derived from an EMBL/GenBank/DDBJ whole genome shotgun (WGS) entry which is preliminary data.</text>
</comment>
<evidence type="ECO:0000256" key="3">
    <source>
        <dbReference type="ARBA" id="ARBA00022737"/>
    </source>
</evidence>
<name>A0A835YW78_9STRA</name>
<feature type="domain" description="RRM" evidence="8">
    <location>
        <begin position="23"/>
        <end position="106"/>
    </location>
</feature>
<evidence type="ECO:0000259" key="8">
    <source>
        <dbReference type="PROSITE" id="PS50102"/>
    </source>
</evidence>
<dbReference type="PANTHER" id="PTHR15608">
    <property type="entry name" value="SPLICING FACTOR U2AF-ASSOCIATED PROTEIN 2"/>
    <property type="match status" value="1"/>
</dbReference>
<dbReference type="InterPro" id="IPR012677">
    <property type="entry name" value="Nucleotide-bd_a/b_plait_sf"/>
</dbReference>
<reference evidence="9" key="1">
    <citation type="submission" date="2021-02" db="EMBL/GenBank/DDBJ databases">
        <title>First Annotated Genome of the Yellow-green Alga Tribonema minus.</title>
        <authorList>
            <person name="Mahan K.M."/>
        </authorList>
    </citation>
    <scope>NUCLEOTIDE SEQUENCE</scope>
    <source>
        <strain evidence="9">UTEX B ZZ1240</strain>
    </source>
</reference>
<keyword evidence="2" id="KW-0507">mRNA processing</keyword>
<dbReference type="GO" id="GO:0000398">
    <property type="term" value="P:mRNA splicing, via spliceosome"/>
    <property type="evidence" value="ECO:0007669"/>
    <property type="project" value="UniProtKB-ARBA"/>
</dbReference>
<evidence type="ECO:0000256" key="5">
    <source>
        <dbReference type="ARBA" id="ARBA00023187"/>
    </source>
</evidence>
<dbReference type="GO" id="GO:0005684">
    <property type="term" value="C:U2-type spliceosomal complex"/>
    <property type="evidence" value="ECO:0007669"/>
    <property type="project" value="TreeGrafter"/>
</dbReference>
<keyword evidence="3" id="KW-0677">Repeat</keyword>
<dbReference type="EMBL" id="JAFCMP010000522">
    <property type="protein sequence ID" value="KAG5177753.1"/>
    <property type="molecule type" value="Genomic_DNA"/>
</dbReference>
<dbReference type="PANTHER" id="PTHR15608:SF0">
    <property type="entry name" value="HIV TAT-SPECIFIC FACTOR 1"/>
    <property type="match status" value="1"/>
</dbReference>
<dbReference type="SMART" id="SM00360">
    <property type="entry name" value="RRM"/>
    <property type="match status" value="2"/>
</dbReference>
<accession>A0A835YW78</accession>
<dbReference type="SUPFAM" id="SSF54928">
    <property type="entry name" value="RNA-binding domain, RBD"/>
    <property type="match status" value="1"/>
</dbReference>
<evidence type="ECO:0000313" key="10">
    <source>
        <dbReference type="Proteomes" id="UP000664859"/>
    </source>
</evidence>
<dbReference type="GO" id="GO:0003723">
    <property type="term" value="F:RNA binding"/>
    <property type="evidence" value="ECO:0007669"/>
    <property type="project" value="UniProtKB-UniRule"/>
</dbReference>
<dbReference type="Proteomes" id="UP000664859">
    <property type="component" value="Unassembled WGS sequence"/>
</dbReference>
<evidence type="ECO:0000256" key="1">
    <source>
        <dbReference type="ARBA" id="ARBA00007747"/>
    </source>
</evidence>
<feature type="compositionally biased region" description="Low complexity" evidence="7">
    <location>
        <begin position="264"/>
        <end position="274"/>
    </location>
</feature>
<dbReference type="InterPro" id="IPR035979">
    <property type="entry name" value="RBD_domain_sf"/>
</dbReference>
<dbReference type="Pfam" id="PF00076">
    <property type="entry name" value="RRM_1"/>
    <property type="match status" value="1"/>
</dbReference>
<evidence type="ECO:0000256" key="6">
    <source>
        <dbReference type="PROSITE-ProRule" id="PRU00176"/>
    </source>
</evidence>
<dbReference type="CDD" id="cd12285">
    <property type="entry name" value="RRM3_RBM39_like"/>
    <property type="match status" value="1"/>
</dbReference>
<dbReference type="GO" id="GO:0005686">
    <property type="term" value="C:U2 snRNP"/>
    <property type="evidence" value="ECO:0007669"/>
    <property type="project" value="TreeGrafter"/>
</dbReference>
<keyword evidence="10" id="KW-1185">Reference proteome</keyword>
<comment type="similarity">
    <text evidence="1">Belongs to the HTATSF1 family.</text>
</comment>
<evidence type="ECO:0000256" key="2">
    <source>
        <dbReference type="ARBA" id="ARBA00022664"/>
    </source>
</evidence>
<keyword evidence="5" id="KW-0508">mRNA splicing</keyword>
<proteinExistence type="inferred from homology"/>
<evidence type="ECO:0000256" key="4">
    <source>
        <dbReference type="ARBA" id="ARBA00022884"/>
    </source>
</evidence>
<keyword evidence="4 6" id="KW-0694">RNA-binding</keyword>
<organism evidence="9 10">
    <name type="scientific">Tribonema minus</name>
    <dbReference type="NCBI Taxonomy" id="303371"/>
    <lineage>
        <taxon>Eukaryota</taxon>
        <taxon>Sar</taxon>
        <taxon>Stramenopiles</taxon>
        <taxon>Ochrophyta</taxon>
        <taxon>PX clade</taxon>
        <taxon>Xanthophyceae</taxon>
        <taxon>Tribonematales</taxon>
        <taxon>Tribonemataceae</taxon>
        <taxon>Tribonema</taxon>
    </lineage>
</organism>
<protein>
    <recommendedName>
        <fullName evidence="8">RRM domain-containing protein</fullName>
    </recommendedName>
</protein>
<feature type="region of interest" description="Disordered" evidence="7">
    <location>
        <begin position="264"/>
        <end position="294"/>
    </location>
</feature>
<evidence type="ECO:0000313" key="9">
    <source>
        <dbReference type="EMBL" id="KAG5177753.1"/>
    </source>
</evidence>